<feature type="signal peptide" evidence="1">
    <location>
        <begin position="1"/>
        <end position="30"/>
    </location>
</feature>
<dbReference type="AlphaFoldDB" id="A0A1N6GUU8"/>
<dbReference type="EMBL" id="FSRJ01000003">
    <property type="protein sequence ID" value="SIO11286.1"/>
    <property type="molecule type" value="Genomic_DNA"/>
</dbReference>
<gene>
    <name evidence="2" type="ORF">SAMN05443544_2892</name>
</gene>
<dbReference type="OrthoDB" id="9761519at2"/>
<dbReference type="PANTHER" id="PTHR36848">
    <property type="entry name" value="DNA-BINDING PROTEIN (PUTATIVE SECRETED PROTEIN)-RELATED"/>
    <property type="match status" value="1"/>
</dbReference>
<dbReference type="InterPro" id="IPR053161">
    <property type="entry name" value="Ulvan_degrading_GH"/>
</dbReference>
<keyword evidence="3" id="KW-1185">Reference proteome</keyword>
<dbReference type="STRING" id="232089.SAMN05443544_2892"/>
<evidence type="ECO:0000313" key="3">
    <source>
        <dbReference type="Proteomes" id="UP000184699"/>
    </source>
</evidence>
<dbReference type="InterPro" id="IPR006311">
    <property type="entry name" value="TAT_signal"/>
</dbReference>
<dbReference type="Pfam" id="PF17132">
    <property type="entry name" value="Glyco_hydro_106"/>
    <property type="match status" value="2"/>
</dbReference>
<organism evidence="2 3">
    <name type="scientific">Agromyces cerinus subsp. cerinus</name>
    <dbReference type="NCBI Taxonomy" id="232089"/>
    <lineage>
        <taxon>Bacteria</taxon>
        <taxon>Bacillati</taxon>
        <taxon>Actinomycetota</taxon>
        <taxon>Actinomycetes</taxon>
        <taxon>Micrococcales</taxon>
        <taxon>Microbacteriaceae</taxon>
        <taxon>Agromyces</taxon>
    </lineage>
</organism>
<evidence type="ECO:0000313" key="2">
    <source>
        <dbReference type="EMBL" id="SIO11286.1"/>
    </source>
</evidence>
<evidence type="ECO:0000256" key="1">
    <source>
        <dbReference type="SAM" id="SignalP"/>
    </source>
</evidence>
<keyword evidence="1" id="KW-0732">Signal</keyword>
<protein>
    <submittedName>
        <fullName evidence="2">Alpha-L-rhamnosidase</fullName>
    </submittedName>
</protein>
<dbReference type="InterPro" id="IPR008979">
    <property type="entry name" value="Galactose-bd-like_sf"/>
</dbReference>
<dbReference type="PANTHER" id="PTHR36848:SF2">
    <property type="entry name" value="SECRETED PROTEIN"/>
    <property type="match status" value="1"/>
</dbReference>
<reference evidence="3" key="1">
    <citation type="submission" date="2016-11" db="EMBL/GenBank/DDBJ databases">
        <authorList>
            <person name="Varghese N."/>
            <person name="Submissions S."/>
        </authorList>
    </citation>
    <scope>NUCLEOTIDE SEQUENCE [LARGE SCALE GENOMIC DNA]</scope>
    <source>
        <strain evidence="3">DSM 8595</strain>
    </source>
</reference>
<dbReference type="Gene3D" id="2.60.120.260">
    <property type="entry name" value="Galactose-binding domain-like"/>
    <property type="match status" value="1"/>
</dbReference>
<dbReference type="Proteomes" id="UP000184699">
    <property type="component" value="Unassembled WGS sequence"/>
</dbReference>
<dbReference type="PROSITE" id="PS51318">
    <property type="entry name" value="TAT"/>
    <property type="match status" value="1"/>
</dbReference>
<proteinExistence type="predicted"/>
<name>A0A1N6GUU8_9MICO</name>
<dbReference type="SUPFAM" id="SSF49785">
    <property type="entry name" value="Galactose-binding domain-like"/>
    <property type="match status" value="1"/>
</dbReference>
<accession>A0A1N6GUU8</accession>
<dbReference type="RefSeq" id="WP_074260959.1">
    <property type="nucleotide sequence ID" value="NZ_FSRJ01000003.1"/>
</dbReference>
<feature type="chain" id="PRO_5038660992" evidence="1">
    <location>
        <begin position="31"/>
        <end position="1003"/>
    </location>
</feature>
<sequence length="1003" mass="107475">MATFNDLSLSRRQLLGYSAAAAAGVLVANAAPQSAGAAVGSVLPAGAGTAFGISDFAAPGTSVAPKFRWWWPNGQVEVDEIVREVDQVADAGFGGLEIADVHHSVASGDLDVDGFPWGGERWCEAVEAALAQAKRRDIRLDITLGPSWPAAVPTITPQHEAALTELVHGVVELAPGQSHRGAVPAPAIGAEHGVTETLLLSVQAFEIVTKPTKGNIVLKRASGVDLTDAVVDGAVDWTAPAGSASWVLFAFWRRGSGQLAEGGAHTNPTSYVVDHFSSAGAQAVIDFWESEIISARMSKLLAEAGGAFFEDSLEIETEATIWTRRLPEEFSARHGYELIPFLPVVVELKEKYLYDFDDIVTTRVRDDFNQVLSDLYSEHHLVPFRDWAHSHGLEYRVQAYGLEQDSIDQAGIVDIPETESLGAKNVDDYRVLASGRDIAGHTILSCESAAYFGKSYSATITEVLTTHGEMFAGGVNQSVLHGFPYASAPGAGWPGFAAFSPYYNDSVGYSEAWGPRMPVWAHMPDVAAYLARTQWVLRAGRPRYDLVFLRQKGWAQTGIGAPWATASGIPVGWTHGFLTGSSLEREGAVLAGGRLAPEGGAYKAVIVDIDRFRGNEATLTVATAERLLGFADAGLPIVLFGDWSKPAAVGFRSAEQNARVAEVVAALRNSPSVALAPANADIPIALASLGVAPDVDHETSNLKHIRRVDGGVDYYYLVNAKHNPAKDKLVPIDHDVVLTAEHADSVPYELDAWSGEVRPLVAYRRDGARVTVRVRLQPAQSTVIVLAPRDWAGRQAPSEQVVETDAVSVRAAKKGVELVTDAPGRFSVRFADGRTATATVKALPAPIELTSWTLSVEDWQPGSSPTETAKPVVEVPLSGLAPWSAIPGLADTSGIGRYTTRVKLGSEWKTSGAGIRLELGRVVDTFRVRVNGKLVEDRDLTESTVDISEFAHPGNNTIEVEVASTLINRLRVVNPKVYGVVKRADYGLLGPVVIRPYGVAEVR</sequence>